<name>A0A9P5WZ75_9AGAR</name>
<gene>
    <name evidence="1" type="ORF">P691DRAFT_799779</name>
</gene>
<protein>
    <submittedName>
        <fullName evidence="1">Uncharacterized protein</fullName>
    </submittedName>
</protein>
<dbReference type="Proteomes" id="UP000807342">
    <property type="component" value="Unassembled WGS sequence"/>
</dbReference>
<dbReference type="OrthoDB" id="3050260at2759"/>
<evidence type="ECO:0000313" key="1">
    <source>
        <dbReference type="EMBL" id="KAF9441242.1"/>
    </source>
</evidence>
<dbReference type="EMBL" id="MU151997">
    <property type="protein sequence ID" value="KAF9441242.1"/>
    <property type="molecule type" value="Genomic_DNA"/>
</dbReference>
<keyword evidence="2" id="KW-1185">Reference proteome</keyword>
<evidence type="ECO:0000313" key="2">
    <source>
        <dbReference type="Proteomes" id="UP000807342"/>
    </source>
</evidence>
<dbReference type="AlphaFoldDB" id="A0A9P5WZ75"/>
<reference evidence="1" key="1">
    <citation type="submission" date="2020-11" db="EMBL/GenBank/DDBJ databases">
        <authorList>
            <consortium name="DOE Joint Genome Institute"/>
            <person name="Ahrendt S."/>
            <person name="Riley R."/>
            <person name="Andreopoulos W."/>
            <person name="Labutti K."/>
            <person name="Pangilinan J."/>
            <person name="Ruiz-Duenas F.J."/>
            <person name="Barrasa J.M."/>
            <person name="Sanchez-Garcia M."/>
            <person name="Camarero S."/>
            <person name="Miyauchi S."/>
            <person name="Serrano A."/>
            <person name="Linde D."/>
            <person name="Babiker R."/>
            <person name="Drula E."/>
            <person name="Ayuso-Fernandez I."/>
            <person name="Pacheco R."/>
            <person name="Padilla G."/>
            <person name="Ferreira P."/>
            <person name="Barriuso J."/>
            <person name="Kellner H."/>
            <person name="Castanera R."/>
            <person name="Alfaro M."/>
            <person name="Ramirez L."/>
            <person name="Pisabarro A.G."/>
            <person name="Kuo A."/>
            <person name="Tritt A."/>
            <person name="Lipzen A."/>
            <person name="He G."/>
            <person name="Yan M."/>
            <person name="Ng V."/>
            <person name="Cullen D."/>
            <person name="Martin F."/>
            <person name="Rosso M.-N."/>
            <person name="Henrissat B."/>
            <person name="Hibbett D."/>
            <person name="Martinez A.T."/>
            <person name="Grigoriev I.V."/>
        </authorList>
    </citation>
    <scope>NUCLEOTIDE SEQUENCE</scope>
    <source>
        <strain evidence="1">MF-IS2</strain>
    </source>
</reference>
<sequence length="192" mass="22211">MTSRVSGLAYQIHDSIALQECFKQLIDKNPEYISQKCFLSCCILTWWNSDFAALKDHLEFKKEIQIMTGASTQKLGQYKLTNDQWELVENLIFDAPTKLFSQALVPLIAGVVPLLFELKLSLEALHDDEENKLSPVMHIAAQAAILMIDKYTLFNEECEIYYIAIDWKIEWFKILGFSSPQIQKIKEMVIRE</sequence>
<accession>A0A9P5WZ75</accession>
<comment type="caution">
    <text evidence="1">The sequence shown here is derived from an EMBL/GenBank/DDBJ whole genome shotgun (WGS) entry which is preliminary data.</text>
</comment>
<organism evidence="1 2">
    <name type="scientific">Macrolepiota fuliginosa MF-IS2</name>
    <dbReference type="NCBI Taxonomy" id="1400762"/>
    <lineage>
        <taxon>Eukaryota</taxon>
        <taxon>Fungi</taxon>
        <taxon>Dikarya</taxon>
        <taxon>Basidiomycota</taxon>
        <taxon>Agaricomycotina</taxon>
        <taxon>Agaricomycetes</taxon>
        <taxon>Agaricomycetidae</taxon>
        <taxon>Agaricales</taxon>
        <taxon>Agaricineae</taxon>
        <taxon>Agaricaceae</taxon>
        <taxon>Macrolepiota</taxon>
    </lineage>
</organism>
<proteinExistence type="predicted"/>